<dbReference type="Proteomes" id="UP000515838">
    <property type="component" value="Chromosome"/>
</dbReference>
<feature type="domain" description="Phosphatidic acid phosphatase type 2/haloperoxidase" evidence="2">
    <location>
        <begin position="119"/>
        <end position="244"/>
    </location>
</feature>
<dbReference type="AlphaFoldDB" id="A0A7G9T9M2"/>
<feature type="transmembrane region" description="Helical" evidence="1">
    <location>
        <begin position="32"/>
        <end position="52"/>
    </location>
</feature>
<dbReference type="SUPFAM" id="SSF48317">
    <property type="entry name" value="Acid phosphatase/Vanadium-dependent haloperoxidase"/>
    <property type="match status" value="1"/>
</dbReference>
<dbReference type="InterPro" id="IPR036938">
    <property type="entry name" value="PAP2/HPO_sf"/>
</dbReference>
<feature type="transmembrane region" description="Helical" evidence="1">
    <location>
        <begin position="198"/>
        <end position="217"/>
    </location>
</feature>
<dbReference type="GeneID" id="81471837"/>
<feature type="transmembrane region" description="Helical" evidence="1">
    <location>
        <begin position="223"/>
        <end position="243"/>
    </location>
</feature>
<evidence type="ECO:0000256" key="1">
    <source>
        <dbReference type="SAM" id="Phobius"/>
    </source>
</evidence>
<dbReference type="InterPro" id="IPR000326">
    <property type="entry name" value="PAP2/HPO"/>
</dbReference>
<dbReference type="RefSeq" id="WP_187572529.1">
    <property type="nucleotide sequence ID" value="NZ_CP060731.1"/>
</dbReference>
<proteinExistence type="predicted"/>
<name>A0A7G9T9M2_PSEMX</name>
<gene>
    <name evidence="3" type="ORF">IAE60_12700</name>
</gene>
<reference evidence="3 4" key="1">
    <citation type="submission" date="2020-08" db="EMBL/GenBank/DDBJ databases">
        <title>Streptomycin Non-resistant strain, P. mexicana.</title>
        <authorList>
            <person name="Ganesh-Kumar S."/>
            <person name="Zhe T."/>
            <person name="Yu Z."/>
            <person name="Min Y."/>
        </authorList>
    </citation>
    <scope>NUCLEOTIDE SEQUENCE [LARGE SCALE GENOMIC DNA]</scope>
    <source>
        <strain evidence="3 4">GTZY2</strain>
    </source>
</reference>
<keyword evidence="1" id="KW-1133">Transmembrane helix</keyword>
<dbReference type="CDD" id="cd03396">
    <property type="entry name" value="PAP2_like_6"/>
    <property type="match status" value="1"/>
</dbReference>
<sequence length="262" mass="28549">MIEETCAQTACARLAVDATGTLERGHPTAIHFSGWLGLVLPTAVLTALALVLTGEWDMRIASWIYSSGGNEWIYKNGFWTERIIHKAGRLMTGLGALSVLILIALSYLRPLLTRWRGPAIRLLLALVISTALVSILKRYSGLDCPWSIVGLGGTHPYITLFDSRMLAGGCFPAGHASSGYAWLALYFFFAEVAPRYRWMGLALGAGIGLVFGIGQQLRGAHFLSHDVVTVLICWVVSAGLFVLRTQWLRAGRIGPALLPRRA</sequence>
<dbReference type="Pfam" id="PF01569">
    <property type="entry name" value="PAP2"/>
    <property type="match status" value="1"/>
</dbReference>
<protein>
    <submittedName>
        <fullName evidence="3">Phosphatase PAP2 family protein</fullName>
    </submittedName>
</protein>
<feature type="transmembrane region" description="Helical" evidence="1">
    <location>
        <begin position="90"/>
        <end position="107"/>
    </location>
</feature>
<dbReference type="EMBL" id="CP060731">
    <property type="protein sequence ID" value="QNN76797.1"/>
    <property type="molecule type" value="Genomic_DNA"/>
</dbReference>
<organism evidence="3 4">
    <name type="scientific">Pseudoxanthomonas mexicana</name>
    <dbReference type="NCBI Taxonomy" id="128785"/>
    <lineage>
        <taxon>Bacteria</taxon>
        <taxon>Pseudomonadati</taxon>
        <taxon>Pseudomonadota</taxon>
        <taxon>Gammaproteobacteria</taxon>
        <taxon>Lysobacterales</taxon>
        <taxon>Lysobacteraceae</taxon>
        <taxon>Pseudoxanthomonas</taxon>
    </lineage>
</organism>
<evidence type="ECO:0000259" key="2">
    <source>
        <dbReference type="Pfam" id="PF01569"/>
    </source>
</evidence>
<evidence type="ECO:0000313" key="4">
    <source>
        <dbReference type="Proteomes" id="UP000515838"/>
    </source>
</evidence>
<accession>A0A7G9T9M2</accession>
<feature type="transmembrane region" description="Helical" evidence="1">
    <location>
        <begin position="119"/>
        <end position="136"/>
    </location>
</feature>
<evidence type="ECO:0000313" key="3">
    <source>
        <dbReference type="EMBL" id="QNN76797.1"/>
    </source>
</evidence>
<keyword evidence="1" id="KW-0472">Membrane</keyword>
<keyword evidence="1" id="KW-0812">Transmembrane</keyword>